<reference evidence="2" key="1">
    <citation type="submission" date="2025-08" db="UniProtKB">
        <authorList>
            <consortium name="Ensembl"/>
        </authorList>
    </citation>
    <scope>IDENTIFICATION</scope>
</reference>
<sequence length="95" mass="10690">VAAQRGNAEYIEISADYVTVNQLLDRLYDQRVISEEEKDVIRAQTGADKARQLIDGVHRKGPDAVSRLKTALSEVDSFLFRNLNLTNHPQFSGMD</sequence>
<accession>A0A3Q1GBI0</accession>
<organism evidence="2 3">
    <name type="scientific">Acanthochromis polyacanthus</name>
    <name type="common">spiny chromis</name>
    <dbReference type="NCBI Taxonomy" id="80966"/>
    <lineage>
        <taxon>Eukaryota</taxon>
        <taxon>Metazoa</taxon>
        <taxon>Chordata</taxon>
        <taxon>Craniata</taxon>
        <taxon>Vertebrata</taxon>
        <taxon>Euteleostomi</taxon>
        <taxon>Actinopterygii</taxon>
        <taxon>Neopterygii</taxon>
        <taxon>Teleostei</taxon>
        <taxon>Neoteleostei</taxon>
        <taxon>Acanthomorphata</taxon>
        <taxon>Ovalentaria</taxon>
        <taxon>Pomacentridae</taxon>
        <taxon>Acanthochromis</taxon>
    </lineage>
</organism>
<evidence type="ECO:0000259" key="1">
    <source>
        <dbReference type="PROSITE" id="PS50209"/>
    </source>
</evidence>
<dbReference type="PROSITE" id="PS50209">
    <property type="entry name" value="CARD"/>
    <property type="match status" value="1"/>
</dbReference>
<dbReference type="GeneTree" id="ENSGT00940000177769"/>
<protein>
    <recommendedName>
        <fullName evidence="1">CARD domain-containing protein</fullName>
    </recommendedName>
</protein>
<keyword evidence="3" id="KW-1185">Reference proteome</keyword>
<dbReference type="GO" id="GO:0042981">
    <property type="term" value="P:regulation of apoptotic process"/>
    <property type="evidence" value="ECO:0007669"/>
    <property type="project" value="InterPro"/>
</dbReference>
<dbReference type="Pfam" id="PF00619">
    <property type="entry name" value="CARD"/>
    <property type="match status" value="1"/>
</dbReference>
<dbReference type="SUPFAM" id="SSF47986">
    <property type="entry name" value="DEATH domain"/>
    <property type="match status" value="1"/>
</dbReference>
<evidence type="ECO:0000313" key="2">
    <source>
        <dbReference type="Ensembl" id="ENSAPOP00000026554.1"/>
    </source>
</evidence>
<dbReference type="AlphaFoldDB" id="A0A3Q1GBI0"/>
<dbReference type="InterPro" id="IPR001315">
    <property type="entry name" value="CARD"/>
</dbReference>
<feature type="domain" description="CARD" evidence="1">
    <location>
        <begin position="12"/>
        <end position="87"/>
    </location>
</feature>
<name>A0A3Q1GBI0_9TELE</name>
<dbReference type="STRING" id="80966.ENSAPOP00000026554"/>
<evidence type="ECO:0000313" key="3">
    <source>
        <dbReference type="Proteomes" id="UP000257200"/>
    </source>
</evidence>
<dbReference type="Gene3D" id="1.10.533.10">
    <property type="entry name" value="Death Domain, Fas"/>
    <property type="match status" value="1"/>
</dbReference>
<dbReference type="InterPro" id="IPR011029">
    <property type="entry name" value="DEATH-like_dom_sf"/>
</dbReference>
<dbReference type="InParanoid" id="A0A3Q1GBI0"/>
<proteinExistence type="predicted"/>
<dbReference type="Ensembl" id="ENSAPOT00000003417.1">
    <property type="protein sequence ID" value="ENSAPOP00000026554.1"/>
    <property type="gene ID" value="ENSAPOG00000010476.1"/>
</dbReference>
<dbReference type="Proteomes" id="UP000257200">
    <property type="component" value="Unplaced"/>
</dbReference>
<reference evidence="2" key="2">
    <citation type="submission" date="2025-09" db="UniProtKB">
        <authorList>
            <consortium name="Ensembl"/>
        </authorList>
    </citation>
    <scope>IDENTIFICATION</scope>
</reference>